<feature type="transmembrane region" description="Helical" evidence="1">
    <location>
        <begin position="254"/>
        <end position="277"/>
    </location>
</feature>
<dbReference type="EMBL" id="LNIX01000005">
    <property type="protein sequence ID" value="OXA53818.1"/>
    <property type="molecule type" value="Genomic_DNA"/>
</dbReference>
<dbReference type="OrthoDB" id="8288835at2759"/>
<proteinExistence type="predicted"/>
<keyword evidence="1" id="KW-1133">Transmembrane helix</keyword>
<gene>
    <name evidence="2" type="ORF">Fcan01_10526</name>
</gene>
<keyword evidence="1" id="KW-0812">Transmembrane</keyword>
<keyword evidence="1" id="KW-0472">Membrane</keyword>
<sequence length="384" mass="43911">MLTPKAIHHYHKMLKLGCALCLIPYSWNPKMCRLYSGTRTTLKVIKFHSFMLFFVLTFSTIRLYQSIRKDPAEFPLFVKVLNFVWIFAAALTNVIFYQFHTLKDDIMSFINSILHRVELPPQKGSDLSPITSLVSTHLFISLFLMYSNPAPHALIIAETPCAPQFISSLILGCDTPGTKVPYLHTVPFFFLENYVVTLVLFELSFSWGVVFLGLGWAYGELIQIRSNIHAPNISGKYRHVERIVSSLNSAMRHYLATFGSLMFTILALLLFGCIRLLHLDIRSNLMFPSCGLRCGFETVTPLAMAGKVHRESENLLKEWKGHKRSGPLEERERMSFKSVKATAGSMYTFEESIVLVSLNNLIQLTLNMLVAFKLKDETYWEFKL</sequence>
<evidence type="ECO:0000313" key="2">
    <source>
        <dbReference type="EMBL" id="OXA53818.1"/>
    </source>
</evidence>
<dbReference type="AlphaFoldDB" id="A0A226E930"/>
<organism evidence="2 3">
    <name type="scientific">Folsomia candida</name>
    <name type="common">Springtail</name>
    <dbReference type="NCBI Taxonomy" id="158441"/>
    <lineage>
        <taxon>Eukaryota</taxon>
        <taxon>Metazoa</taxon>
        <taxon>Ecdysozoa</taxon>
        <taxon>Arthropoda</taxon>
        <taxon>Hexapoda</taxon>
        <taxon>Collembola</taxon>
        <taxon>Entomobryomorpha</taxon>
        <taxon>Isotomoidea</taxon>
        <taxon>Isotomidae</taxon>
        <taxon>Proisotominae</taxon>
        <taxon>Folsomia</taxon>
    </lineage>
</organism>
<keyword evidence="3" id="KW-1185">Reference proteome</keyword>
<evidence type="ECO:0000256" key="1">
    <source>
        <dbReference type="SAM" id="Phobius"/>
    </source>
</evidence>
<comment type="caution">
    <text evidence="2">The sequence shown here is derived from an EMBL/GenBank/DDBJ whole genome shotgun (WGS) entry which is preliminary data.</text>
</comment>
<feature type="transmembrane region" description="Helical" evidence="1">
    <location>
        <begin position="47"/>
        <end position="64"/>
    </location>
</feature>
<accession>A0A226E930</accession>
<name>A0A226E930_FOLCA</name>
<feature type="transmembrane region" description="Helical" evidence="1">
    <location>
        <begin position="194"/>
        <end position="218"/>
    </location>
</feature>
<dbReference type="Proteomes" id="UP000198287">
    <property type="component" value="Unassembled WGS sequence"/>
</dbReference>
<protein>
    <submittedName>
        <fullName evidence="2">Uncharacterized protein</fullName>
    </submittedName>
</protein>
<reference evidence="2 3" key="1">
    <citation type="submission" date="2015-12" db="EMBL/GenBank/DDBJ databases">
        <title>The genome of Folsomia candida.</title>
        <authorList>
            <person name="Faddeeva A."/>
            <person name="Derks M.F."/>
            <person name="Anvar Y."/>
            <person name="Smit S."/>
            <person name="Van Straalen N."/>
            <person name="Roelofs D."/>
        </authorList>
    </citation>
    <scope>NUCLEOTIDE SEQUENCE [LARGE SCALE GENOMIC DNA]</scope>
    <source>
        <strain evidence="2 3">VU population</strain>
        <tissue evidence="2">Whole body</tissue>
    </source>
</reference>
<evidence type="ECO:0000313" key="3">
    <source>
        <dbReference type="Proteomes" id="UP000198287"/>
    </source>
</evidence>
<feature type="transmembrane region" description="Helical" evidence="1">
    <location>
        <begin position="76"/>
        <end position="99"/>
    </location>
</feature>